<dbReference type="Proteomes" id="UP001183809">
    <property type="component" value="Unassembled WGS sequence"/>
</dbReference>
<comment type="caution">
    <text evidence="2">The sequence shown here is derived from an EMBL/GenBank/DDBJ whole genome shotgun (WGS) entry which is preliminary data.</text>
</comment>
<reference evidence="3" key="1">
    <citation type="submission" date="2023-07" db="EMBL/GenBank/DDBJ databases">
        <title>30 novel species of actinomycetes from the DSMZ collection.</title>
        <authorList>
            <person name="Nouioui I."/>
        </authorList>
    </citation>
    <scope>NUCLEOTIDE SEQUENCE [LARGE SCALE GENOMIC DNA]</scope>
    <source>
        <strain evidence="3">DSM 41699</strain>
    </source>
</reference>
<dbReference type="EMBL" id="JAVREY010000034">
    <property type="protein sequence ID" value="MDT0466263.1"/>
    <property type="molecule type" value="Genomic_DNA"/>
</dbReference>
<protein>
    <recommendedName>
        <fullName evidence="4">Integral membrane protein</fullName>
    </recommendedName>
</protein>
<sequence length="197" mass="21191">MAATGRIRGTRWPGAWRWRRNPLRRRSDRLEAWLVLGIWAFVLLAGVLGGRAVAGVVDQALAAHRARSHAARAVLTQDAGRTSGALPGYGEGGMWAQVSWTASGSPHTGLARVQPGAKAGTAVTVWTDRSGALVSRPATADQARTQAQVVGTLAGMAAAAGVLVCGRLLRGRLDRRRMEAWDREWEWVGPQWRRTAG</sequence>
<dbReference type="PANTHER" id="PTHR42305">
    <property type="entry name" value="MEMBRANE PROTEIN RV1733C-RELATED"/>
    <property type="match status" value="1"/>
</dbReference>
<evidence type="ECO:0000256" key="1">
    <source>
        <dbReference type="SAM" id="Phobius"/>
    </source>
</evidence>
<keyword evidence="1" id="KW-0812">Transmembrane</keyword>
<proteinExistence type="predicted"/>
<dbReference type="InterPro" id="IPR039708">
    <property type="entry name" value="MT1774/Rv1733c-like"/>
</dbReference>
<feature type="transmembrane region" description="Helical" evidence="1">
    <location>
        <begin position="149"/>
        <end position="169"/>
    </location>
</feature>
<gene>
    <name evidence="2" type="ORF">RM764_25170</name>
</gene>
<evidence type="ECO:0008006" key="4">
    <source>
        <dbReference type="Google" id="ProtNLM"/>
    </source>
</evidence>
<accession>A0ABU2TZ67</accession>
<keyword evidence="1" id="KW-1133">Transmembrane helix</keyword>
<name>A0ABU2TZ67_9ACTN</name>
<organism evidence="2 3">
    <name type="scientific">Streptomyces gibsoniae</name>
    <dbReference type="NCBI Taxonomy" id="3075529"/>
    <lineage>
        <taxon>Bacteria</taxon>
        <taxon>Bacillati</taxon>
        <taxon>Actinomycetota</taxon>
        <taxon>Actinomycetes</taxon>
        <taxon>Kitasatosporales</taxon>
        <taxon>Streptomycetaceae</taxon>
        <taxon>Streptomyces</taxon>
    </lineage>
</organism>
<dbReference type="PANTHER" id="PTHR42305:SF1">
    <property type="entry name" value="MEMBRANE PROTEIN RV1733C-RELATED"/>
    <property type="match status" value="1"/>
</dbReference>
<keyword evidence="3" id="KW-1185">Reference proteome</keyword>
<keyword evidence="1" id="KW-0472">Membrane</keyword>
<dbReference type="RefSeq" id="WP_311697725.1">
    <property type="nucleotide sequence ID" value="NZ_JAVREY010000034.1"/>
</dbReference>
<evidence type="ECO:0000313" key="3">
    <source>
        <dbReference type="Proteomes" id="UP001183809"/>
    </source>
</evidence>
<evidence type="ECO:0000313" key="2">
    <source>
        <dbReference type="EMBL" id="MDT0466263.1"/>
    </source>
</evidence>